<evidence type="ECO:0000313" key="8">
    <source>
        <dbReference type="EMBL" id="PWI31094.1"/>
    </source>
</evidence>
<dbReference type="Pfam" id="PF00672">
    <property type="entry name" value="HAMP"/>
    <property type="match status" value="1"/>
</dbReference>
<evidence type="ECO:0000259" key="6">
    <source>
        <dbReference type="PROSITE" id="PS50111"/>
    </source>
</evidence>
<keyword evidence="5" id="KW-1133">Transmembrane helix</keyword>
<comment type="similarity">
    <text evidence="3">Belongs to the methyl-accepting chemotaxis (MCP) protein family.</text>
</comment>
<dbReference type="OrthoDB" id="9763018at2"/>
<dbReference type="GO" id="GO:0007165">
    <property type="term" value="P:signal transduction"/>
    <property type="evidence" value="ECO:0007669"/>
    <property type="project" value="UniProtKB-KW"/>
</dbReference>
<dbReference type="InterPro" id="IPR003660">
    <property type="entry name" value="HAMP_dom"/>
</dbReference>
<dbReference type="SMART" id="SM00304">
    <property type="entry name" value="HAMP"/>
    <property type="match status" value="1"/>
</dbReference>
<protein>
    <recommendedName>
        <fullName evidence="10">Methyl-accepting chemotaxis protein</fullName>
    </recommendedName>
</protein>
<dbReference type="Proteomes" id="UP000245362">
    <property type="component" value="Unassembled WGS sequence"/>
</dbReference>
<comment type="caution">
    <text evidence="8">The sequence shown here is derived from an EMBL/GenBank/DDBJ whole genome shotgun (WGS) entry which is preliminary data.</text>
</comment>
<evidence type="ECO:0000256" key="4">
    <source>
        <dbReference type="PROSITE-ProRule" id="PRU00284"/>
    </source>
</evidence>
<dbReference type="PROSITE" id="PS50111">
    <property type="entry name" value="CHEMOTAXIS_TRANSDUC_2"/>
    <property type="match status" value="1"/>
</dbReference>
<dbReference type="RefSeq" id="WP_109321324.1">
    <property type="nucleotide sequence ID" value="NZ_QFWT01000022.1"/>
</dbReference>
<evidence type="ECO:0000313" key="9">
    <source>
        <dbReference type="Proteomes" id="UP000245362"/>
    </source>
</evidence>
<dbReference type="PANTHER" id="PTHR32089:SF112">
    <property type="entry name" value="LYSOZYME-LIKE PROTEIN-RELATED"/>
    <property type="match status" value="1"/>
</dbReference>
<dbReference type="SMART" id="SM00283">
    <property type="entry name" value="MA"/>
    <property type="match status" value="1"/>
</dbReference>
<dbReference type="Gene3D" id="1.10.287.950">
    <property type="entry name" value="Methyl-accepting chemotaxis protein"/>
    <property type="match status" value="1"/>
</dbReference>
<keyword evidence="5" id="KW-0472">Membrane</keyword>
<dbReference type="InterPro" id="IPR004089">
    <property type="entry name" value="MCPsignal_dom"/>
</dbReference>
<evidence type="ECO:0000259" key="7">
    <source>
        <dbReference type="PROSITE" id="PS50885"/>
    </source>
</evidence>
<dbReference type="Pfam" id="PF14827">
    <property type="entry name" value="dCache_3"/>
    <property type="match status" value="1"/>
</dbReference>
<dbReference type="InterPro" id="IPR029151">
    <property type="entry name" value="Sensor-like_sf"/>
</dbReference>
<dbReference type="PROSITE" id="PS50885">
    <property type="entry name" value="HAMP"/>
    <property type="match status" value="1"/>
</dbReference>
<dbReference type="SUPFAM" id="SSF58104">
    <property type="entry name" value="Methyl-accepting chemotaxis protein (MCP) signaling domain"/>
    <property type="match status" value="1"/>
</dbReference>
<dbReference type="AlphaFoldDB" id="A0A2U3B2Y1"/>
<dbReference type="Pfam" id="PF00015">
    <property type="entry name" value="MCPsignal"/>
    <property type="match status" value="1"/>
</dbReference>
<feature type="domain" description="HAMP" evidence="7">
    <location>
        <begin position="317"/>
        <end position="369"/>
    </location>
</feature>
<name>A0A2U3B2Y1_9VIBR</name>
<dbReference type="Gene3D" id="6.10.340.10">
    <property type="match status" value="1"/>
</dbReference>
<dbReference type="InterPro" id="IPR029150">
    <property type="entry name" value="dCache_3"/>
</dbReference>
<evidence type="ECO:0000256" key="5">
    <source>
        <dbReference type="SAM" id="Phobius"/>
    </source>
</evidence>
<keyword evidence="5" id="KW-0812">Transmembrane</keyword>
<dbReference type="CDD" id="cd06225">
    <property type="entry name" value="HAMP"/>
    <property type="match status" value="1"/>
</dbReference>
<dbReference type="CDD" id="cd11386">
    <property type="entry name" value="MCP_signal"/>
    <property type="match status" value="1"/>
</dbReference>
<feature type="transmembrane region" description="Helical" evidence="5">
    <location>
        <begin position="292"/>
        <end position="315"/>
    </location>
</feature>
<keyword evidence="9" id="KW-1185">Reference proteome</keyword>
<dbReference type="FunFam" id="1.10.287.950:FF:000001">
    <property type="entry name" value="Methyl-accepting chemotaxis sensory transducer"/>
    <property type="match status" value="1"/>
</dbReference>
<organism evidence="8 9">
    <name type="scientific">Vibrio albus</name>
    <dbReference type="NCBI Taxonomy" id="2200953"/>
    <lineage>
        <taxon>Bacteria</taxon>
        <taxon>Pseudomonadati</taxon>
        <taxon>Pseudomonadota</taxon>
        <taxon>Gammaproteobacteria</taxon>
        <taxon>Vibrionales</taxon>
        <taxon>Vibrionaceae</taxon>
        <taxon>Vibrio</taxon>
    </lineage>
</organism>
<keyword evidence="2 4" id="KW-0807">Transducer</keyword>
<feature type="domain" description="Methyl-accepting transducer" evidence="6">
    <location>
        <begin position="374"/>
        <end position="610"/>
    </location>
</feature>
<evidence type="ECO:0000256" key="1">
    <source>
        <dbReference type="ARBA" id="ARBA00004533"/>
    </source>
</evidence>
<reference evidence="8 9" key="1">
    <citation type="submission" date="2018-05" db="EMBL/GenBank/DDBJ databases">
        <title>Vibrio limimaris sp. nov., isolated from marine sediment.</title>
        <authorList>
            <person name="Li C.-M."/>
        </authorList>
    </citation>
    <scope>NUCLEOTIDE SEQUENCE [LARGE SCALE GENOMIC DNA]</scope>
    <source>
        <strain evidence="8 9">E4404</strain>
    </source>
</reference>
<evidence type="ECO:0008006" key="10">
    <source>
        <dbReference type="Google" id="ProtNLM"/>
    </source>
</evidence>
<comment type="subcellular location">
    <subcellularLocation>
        <location evidence="1">Cell inner membrane</location>
    </subcellularLocation>
</comment>
<dbReference type="SUPFAM" id="SSF103190">
    <property type="entry name" value="Sensory domain-like"/>
    <property type="match status" value="1"/>
</dbReference>
<dbReference type="PANTHER" id="PTHR32089">
    <property type="entry name" value="METHYL-ACCEPTING CHEMOTAXIS PROTEIN MCPB"/>
    <property type="match status" value="1"/>
</dbReference>
<proteinExistence type="inferred from homology"/>
<evidence type="ECO:0000256" key="3">
    <source>
        <dbReference type="ARBA" id="ARBA00029447"/>
    </source>
</evidence>
<evidence type="ECO:0000256" key="2">
    <source>
        <dbReference type="ARBA" id="ARBA00023224"/>
    </source>
</evidence>
<dbReference type="GO" id="GO:0005886">
    <property type="term" value="C:plasma membrane"/>
    <property type="evidence" value="ECO:0007669"/>
    <property type="project" value="UniProtKB-SubCell"/>
</dbReference>
<gene>
    <name evidence="8" type="ORF">DI392_19285</name>
</gene>
<sequence>MNSITKKIVLSISCLCLVFLGLTAFVSFSVEDKITESEYLTVTNRMEGLLSQHLDKKFDIGITNAVGFAANENLQQALATGNRALAVTALSTISDMYKSNTNFKGIKIHLHDKNGISFVRNWDKTKFGEKLTDLRPLVTKVIREKKAVNGFELGNVGLMIRAIAPVIKDGDYLGSIEFLQGVGSISRDMEKNDTTYMLLIDDKYAKKSPKILKNRQFNGYYSVNDNWFSNDVVQKIAQIDVSKLIANNRLITDNCFFISIPATLYDGTVIGHHIIGAPRSIVETGIAQSRQMATLLIVIFGAAFIITIVFILYFLRNMIIKPIKIIGENISIISAGDFSQKVTFSSNDELGELAQSVNNMSQHLSESFQNVLNNSSRLSQLASQLNTDSEVIQSGSKEQCSAVASTITASQQSSITITEVAQNVSSVSSASENATESVSAGSEMTKATYELMSQVGETMEDSSKVIQNLGNSSQKIGTILQVIEDIADQTNLLALNAAIEAARAGEHGRGFSVVADEVRNLAEKTVTATQEISSMIEMIIGEIGNAVTKMEDGVKQVMVGVDTAQQSSESLQGILTNVRTVSADISQIAVAATQQQSAIEVIESNISNIEEVSLKNMNTANETVQRIEILNQVSDELSAIVNQFKLSHI</sequence>
<dbReference type="EMBL" id="QFWT01000022">
    <property type="protein sequence ID" value="PWI31094.1"/>
    <property type="molecule type" value="Genomic_DNA"/>
</dbReference>
<accession>A0A2U3B2Y1</accession>
<dbReference type="GO" id="GO:0006935">
    <property type="term" value="P:chemotaxis"/>
    <property type="evidence" value="ECO:0007669"/>
    <property type="project" value="UniProtKB-ARBA"/>
</dbReference>